<dbReference type="GO" id="GO:0007286">
    <property type="term" value="P:spermatid development"/>
    <property type="evidence" value="ECO:0007669"/>
    <property type="project" value="TreeGrafter"/>
</dbReference>
<evidence type="ECO:0000256" key="1">
    <source>
        <dbReference type="ARBA" id="ARBA00010283"/>
    </source>
</evidence>
<reference evidence="3" key="1">
    <citation type="submission" date="2025-08" db="UniProtKB">
        <authorList>
            <consortium name="Ensembl"/>
        </authorList>
    </citation>
    <scope>IDENTIFICATION</scope>
</reference>
<name>A0A8D2I0A0_UROPR</name>
<dbReference type="GO" id="GO:0051321">
    <property type="term" value="P:meiotic cell cycle"/>
    <property type="evidence" value="ECO:0007669"/>
    <property type="project" value="TreeGrafter"/>
</dbReference>
<dbReference type="PANTHER" id="PTHR19368:SF15">
    <property type="entry name" value="XLR_SYCP3_FAM9 DOMAIN-CONTAINING PROTEIN"/>
    <property type="match status" value="1"/>
</dbReference>
<organism evidence="3 4">
    <name type="scientific">Urocitellus parryii</name>
    <name type="common">Arctic ground squirrel</name>
    <name type="synonym">Spermophilus parryii</name>
    <dbReference type="NCBI Taxonomy" id="9999"/>
    <lineage>
        <taxon>Eukaryota</taxon>
        <taxon>Metazoa</taxon>
        <taxon>Chordata</taxon>
        <taxon>Craniata</taxon>
        <taxon>Vertebrata</taxon>
        <taxon>Euteleostomi</taxon>
        <taxon>Mammalia</taxon>
        <taxon>Eutheria</taxon>
        <taxon>Euarchontoglires</taxon>
        <taxon>Glires</taxon>
        <taxon>Rodentia</taxon>
        <taxon>Sciuromorpha</taxon>
        <taxon>Sciuridae</taxon>
        <taxon>Xerinae</taxon>
        <taxon>Marmotini</taxon>
        <taxon>Urocitellus</taxon>
    </lineage>
</organism>
<sequence>MAPTARKSLRRAAKAQVQPQDLSVYDFECPGETLLLSQGSLQRGGSALGIPVSEVFPSWDIKKLLQAKRRNFKMSISASVKTFQQKIEHVLKIQHEQREELYEEYSQQFATLVQMWNLDVKKVKEQGEKLGIFQQQQKAFQQSQFVQSQKMKAFRELCEQYLESLQDLEENHGNVLAGEHSELRKQMAILQTKLMMESRQEEKASARKSLLSLLFS</sequence>
<accession>A0A8D2I0A0</accession>
<dbReference type="InterPro" id="IPR006888">
    <property type="entry name" value="XLR/SYCP3/FAM9_dom"/>
</dbReference>
<evidence type="ECO:0000313" key="4">
    <source>
        <dbReference type="Proteomes" id="UP000694417"/>
    </source>
</evidence>
<proteinExistence type="inferred from homology"/>
<evidence type="ECO:0000313" key="3">
    <source>
        <dbReference type="Ensembl" id="ENSUPAP00010019316.1"/>
    </source>
</evidence>
<comment type="similarity">
    <text evidence="1">Belongs to the XLR/SYCP3 family.</text>
</comment>
<keyword evidence="4" id="KW-1185">Reference proteome</keyword>
<dbReference type="InterPro" id="IPR051443">
    <property type="entry name" value="XLR/SYCP3"/>
</dbReference>
<dbReference type="GeneTree" id="ENSGT00390000000062"/>
<dbReference type="Ensembl" id="ENSUPAT00010021985.1">
    <property type="protein sequence ID" value="ENSUPAP00010019316.1"/>
    <property type="gene ID" value="ENSUPAG00010015308.1"/>
</dbReference>
<feature type="domain" description="XLR/SYCP3/FAM9" evidence="2">
    <location>
        <begin position="63"/>
        <end position="193"/>
    </location>
</feature>
<reference evidence="3" key="2">
    <citation type="submission" date="2025-09" db="UniProtKB">
        <authorList>
            <consortium name="Ensembl"/>
        </authorList>
    </citation>
    <scope>IDENTIFICATION</scope>
</reference>
<dbReference type="Pfam" id="PF04803">
    <property type="entry name" value="Cor1"/>
    <property type="match status" value="1"/>
</dbReference>
<protein>
    <recommendedName>
        <fullName evidence="2">XLR/SYCP3/FAM9 domain-containing protein</fullName>
    </recommendedName>
</protein>
<evidence type="ECO:0000259" key="2">
    <source>
        <dbReference type="Pfam" id="PF04803"/>
    </source>
</evidence>
<dbReference type="GO" id="GO:0000795">
    <property type="term" value="C:synaptonemal complex"/>
    <property type="evidence" value="ECO:0007669"/>
    <property type="project" value="TreeGrafter"/>
</dbReference>
<dbReference type="AlphaFoldDB" id="A0A8D2I0A0"/>
<dbReference type="Proteomes" id="UP000694417">
    <property type="component" value="Unplaced"/>
</dbReference>
<dbReference type="PANTHER" id="PTHR19368">
    <property type="entry name" value="XLR/SCP3/FAM9"/>
    <property type="match status" value="1"/>
</dbReference>